<name>A0A381XNZ9_9ZZZZ</name>
<accession>A0A381XNZ9</accession>
<reference evidence="1" key="1">
    <citation type="submission" date="2018-05" db="EMBL/GenBank/DDBJ databases">
        <authorList>
            <person name="Lanie J.A."/>
            <person name="Ng W.-L."/>
            <person name="Kazmierczak K.M."/>
            <person name="Andrzejewski T.M."/>
            <person name="Davidsen T.M."/>
            <person name="Wayne K.J."/>
            <person name="Tettelin H."/>
            <person name="Glass J.I."/>
            <person name="Rusch D."/>
            <person name="Podicherti R."/>
            <person name="Tsui H.-C.T."/>
            <person name="Winkler M.E."/>
        </authorList>
    </citation>
    <scope>NUCLEOTIDE SEQUENCE</scope>
</reference>
<dbReference type="AlphaFoldDB" id="A0A381XNZ9"/>
<proteinExistence type="predicted"/>
<gene>
    <name evidence="1" type="ORF">METZ01_LOCUS119348</name>
</gene>
<dbReference type="EMBL" id="UINC01015867">
    <property type="protein sequence ID" value="SVA66494.1"/>
    <property type="molecule type" value="Genomic_DNA"/>
</dbReference>
<sequence>MAIERTEVADSFFQQRFILFFSSEFNDVSNIVEAGVQPLDREDYAFQGGAFFTQFLCIFGVIPDSGICKL</sequence>
<protein>
    <submittedName>
        <fullName evidence="1">Uncharacterized protein</fullName>
    </submittedName>
</protein>
<organism evidence="1">
    <name type="scientific">marine metagenome</name>
    <dbReference type="NCBI Taxonomy" id="408172"/>
    <lineage>
        <taxon>unclassified sequences</taxon>
        <taxon>metagenomes</taxon>
        <taxon>ecological metagenomes</taxon>
    </lineage>
</organism>
<evidence type="ECO:0000313" key="1">
    <source>
        <dbReference type="EMBL" id="SVA66494.1"/>
    </source>
</evidence>